<gene>
    <name evidence="2" type="ORF">F0562_005790</name>
</gene>
<evidence type="ECO:0000256" key="1">
    <source>
        <dbReference type="SAM" id="MobiDB-lite"/>
    </source>
</evidence>
<evidence type="ECO:0000313" key="2">
    <source>
        <dbReference type="EMBL" id="KAA8531081.1"/>
    </source>
</evidence>
<protein>
    <submittedName>
        <fullName evidence="2">Uncharacterized protein</fullName>
    </submittedName>
</protein>
<accession>A0A5J5APU0</accession>
<dbReference type="AlphaFoldDB" id="A0A5J5APU0"/>
<feature type="compositionally biased region" description="Polar residues" evidence="1">
    <location>
        <begin position="1"/>
        <end position="15"/>
    </location>
</feature>
<sequence>MNPTSPSLTMKNNTAVADPPYHGDGLPPLTRLEESLPPSPTSALPGSVTLPACRFLTAGVVLDHWVDRLGPSSDCARFGVIDYGAITFVLDLSANNEKQSRCAQVYEGEVGEDEADDTK</sequence>
<dbReference type="EMBL" id="CM018043">
    <property type="protein sequence ID" value="KAA8531081.1"/>
    <property type="molecule type" value="Genomic_DNA"/>
</dbReference>
<organism evidence="2 3">
    <name type="scientific">Nyssa sinensis</name>
    <dbReference type="NCBI Taxonomy" id="561372"/>
    <lineage>
        <taxon>Eukaryota</taxon>
        <taxon>Viridiplantae</taxon>
        <taxon>Streptophyta</taxon>
        <taxon>Embryophyta</taxon>
        <taxon>Tracheophyta</taxon>
        <taxon>Spermatophyta</taxon>
        <taxon>Magnoliopsida</taxon>
        <taxon>eudicotyledons</taxon>
        <taxon>Gunneridae</taxon>
        <taxon>Pentapetalae</taxon>
        <taxon>asterids</taxon>
        <taxon>Cornales</taxon>
        <taxon>Nyssaceae</taxon>
        <taxon>Nyssa</taxon>
    </lineage>
</organism>
<feature type="region of interest" description="Disordered" evidence="1">
    <location>
        <begin position="1"/>
        <end position="43"/>
    </location>
</feature>
<dbReference type="Proteomes" id="UP000325577">
    <property type="component" value="Linkage Group LG2"/>
</dbReference>
<evidence type="ECO:0000313" key="3">
    <source>
        <dbReference type="Proteomes" id="UP000325577"/>
    </source>
</evidence>
<reference evidence="2 3" key="1">
    <citation type="submission" date="2019-09" db="EMBL/GenBank/DDBJ databases">
        <title>A chromosome-level genome assembly of the Chinese tupelo Nyssa sinensis.</title>
        <authorList>
            <person name="Yang X."/>
            <person name="Kang M."/>
            <person name="Yang Y."/>
            <person name="Xiong H."/>
            <person name="Wang M."/>
            <person name="Zhang Z."/>
            <person name="Wang Z."/>
            <person name="Wu H."/>
            <person name="Ma T."/>
            <person name="Liu J."/>
            <person name="Xi Z."/>
        </authorList>
    </citation>
    <scope>NUCLEOTIDE SEQUENCE [LARGE SCALE GENOMIC DNA]</scope>
    <source>
        <strain evidence="2">J267</strain>
        <tissue evidence="2">Leaf</tissue>
    </source>
</reference>
<name>A0A5J5APU0_9ASTE</name>
<proteinExistence type="predicted"/>
<keyword evidence="3" id="KW-1185">Reference proteome</keyword>